<dbReference type="EMBL" id="BPVZ01001419">
    <property type="protein sequence ID" value="GKV53474.1"/>
    <property type="molecule type" value="Genomic_DNA"/>
</dbReference>
<dbReference type="Proteomes" id="UP001054252">
    <property type="component" value="Unassembled WGS sequence"/>
</dbReference>
<keyword evidence="2" id="KW-1185">Reference proteome</keyword>
<dbReference type="AlphaFoldDB" id="A0AAV5MWX9"/>
<protein>
    <submittedName>
        <fullName evidence="1">Uncharacterized protein</fullName>
    </submittedName>
</protein>
<gene>
    <name evidence="1" type="ORF">SLEP1_g59996</name>
</gene>
<comment type="caution">
    <text evidence="1">The sequence shown here is derived from an EMBL/GenBank/DDBJ whole genome shotgun (WGS) entry which is preliminary data.</text>
</comment>
<organism evidence="1 2">
    <name type="scientific">Rubroshorea leprosula</name>
    <dbReference type="NCBI Taxonomy" id="152421"/>
    <lineage>
        <taxon>Eukaryota</taxon>
        <taxon>Viridiplantae</taxon>
        <taxon>Streptophyta</taxon>
        <taxon>Embryophyta</taxon>
        <taxon>Tracheophyta</taxon>
        <taxon>Spermatophyta</taxon>
        <taxon>Magnoliopsida</taxon>
        <taxon>eudicotyledons</taxon>
        <taxon>Gunneridae</taxon>
        <taxon>Pentapetalae</taxon>
        <taxon>rosids</taxon>
        <taxon>malvids</taxon>
        <taxon>Malvales</taxon>
        <taxon>Dipterocarpaceae</taxon>
        <taxon>Rubroshorea</taxon>
    </lineage>
</organism>
<reference evidence="1 2" key="1">
    <citation type="journal article" date="2021" name="Commun. Biol.">
        <title>The genome of Shorea leprosula (Dipterocarpaceae) highlights the ecological relevance of drought in aseasonal tropical rainforests.</title>
        <authorList>
            <person name="Ng K.K.S."/>
            <person name="Kobayashi M.J."/>
            <person name="Fawcett J.A."/>
            <person name="Hatakeyama M."/>
            <person name="Paape T."/>
            <person name="Ng C.H."/>
            <person name="Ang C.C."/>
            <person name="Tnah L.H."/>
            <person name="Lee C.T."/>
            <person name="Nishiyama T."/>
            <person name="Sese J."/>
            <person name="O'Brien M.J."/>
            <person name="Copetti D."/>
            <person name="Mohd Noor M.I."/>
            <person name="Ong R.C."/>
            <person name="Putra M."/>
            <person name="Sireger I.Z."/>
            <person name="Indrioko S."/>
            <person name="Kosugi Y."/>
            <person name="Izuno A."/>
            <person name="Isagi Y."/>
            <person name="Lee S.L."/>
            <person name="Shimizu K.K."/>
        </authorList>
    </citation>
    <scope>NUCLEOTIDE SEQUENCE [LARGE SCALE GENOMIC DNA]</scope>
    <source>
        <strain evidence="1">214</strain>
    </source>
</reference>
<evidence type="ECO:0000313" key="2">
    <source>
        <dbReference type="Proteomes" id="UP001054252"/>
    </source>
</evidence>
<sequence length="64" mass="6901">MAGGCCHRCGGGLERSKDQDALFFSSSSSQPSTTAMRAEMARWDRKKADAAMESVVQLSCWDPG</sequence>
<accession>A0AAV5MWX9</accession>
<proteinExistence type="predicted"/>
<evidence type="ECO:0000313" key="1">
    <source>
        <dbReference type="EMBL" id="GKV53474.1"/>
    </source>
</evidence>
<name>A0AAV5MWX9_9ROSI</name>